<sequence>MDLQAHYHSLFTKARQELIIKGNEVDKKINDPSDSRRGITLLARPDDRCKSHIVDFLETLHQIDPYQYFYPSTDLHITVMSIISCYPEFKLEHINIDDYAAIIRESLSQIPPFEIHFKGVTLSKAGVLLQGYPSTDALERLRDSLRQHFKSSTLQQSLDKRYAIQTAHSTIMRYPQPLKNISDFIQVLEKNRATHFGTFTINNLELVYNDWYQRQENVKVLQQFPLRTNP</sequence>
<keyword evidence="2" id="KW-1185">Reference proteome</keyword>
<dbReference type="RefSeq" id="WP_015267747.1">
    <property type="nucleotide sequence ID" value="NC_019904.1"/>
</dbReference>
<dbReference type="OrthoDB" id="2326088at2"/>
<protein>
    <recommendedName>
        <fullName evidence="3">2'-5' RNA ligase</fullName>
    </recommendedName>
</protein>
<reference evidence="2" key="1">
    <citation type="submission" date="2012-02" db="EMBL/GenBank/DDBJ databases">
        <title>The complete genome of Echinicola vietnamensis DSM 17526.</title>
        <authorList>
            <person name="Lucas S."/>
            <person name="Copeland A."/>
            <person name="Lapidus A."/>
            <person name="Glavina del Rio T."/>
            <person name="Dalin E."/>
            <person name="Tice H."/>
            <person name="Bruce D."/>
            <person name="Goodwin L."/>
            <person name="Pitluck S."/>
            <person name="Peters L."/>
            <person name="Ovchinnikova G."/>
            <person name="Teshima H."/>
            <person name="Kyrpides N."/>
            <person name="Mavromatis K."/>
            <person name="Ivanova N."/>
            <person name="Brettin T."/>
            <person name="Detter J.C."/>
            <person name="Han C."/>
            <person name="Larimer F."/>
            <person name="Land M."/>
            <person name="Hauser L."/>
            <person name="Markowitz V."/>
            <person name="Cheng J.-F."/>
            <person name="Hugenholtz P."/>
            <person name="Woyke T."/>
            <person name="Wu D."/>
            <person name="Brambilla E."/>
            <person name="Klenk H.-P."/>
            <person name="Eisen J.A."/>
        </authorList>
    </citation>
    <scope>NUCLEOTIDE SEQUENCE [LARGE SCALE GENOMIC DNA]</scope>
    <source>
        <strain evidence="2">DSM 17526 / LMG 23754 / KMM 6221</strain>
    </source>
</reference>
<dbReference type="Proteomes" id="UP000010796">
    <property type="component" value="Chromosome"/>
</dbReference>
<organism evidence="1 2">
    <name type="scientific">Echinicola vietnamensis (strain DSM 17526 / LMG 23754 / KMM 6221)</name>
    <dbReference type="NCBI Taxonomy" id="926556"/>
    <lineage>
        <taxon>Bacteria</taxon>
        <taxon>Pseudomonadati</taxon>
        <taxon>Bacteroidota</taxon>
        <taxon>Cytophagia</taxon>
        <taxon>Cytophagales</taxon>
        <taxon>Cyclobacteriaceae</taxon>
        <taxon>Echinicola</taxon>
    </lineage>
</organism>
<gene>
    <name evidence="1" type="ordered locus">Echvi_4003</name>
</gene>
<evidence type="ECO:0000313" key="2">
    <source>
        <dbReference type="Proteomes" id="UP000010796"/>
    </source>
</evidence>
<dbReference type="eggNOG" id="COG1514">
    <property type="taxonomic scope" value="Bacteria"/>
</dbReference>
<dbReference type="InterPro" id="IPR009097">
    <property type="entry name" value="Cyclic_Pdiesterase"/>
</dbReference>
<dbReference type="HOGENOM" id="CLU_104990_0_0_10"/>
<dbReference type="Pfam" id="PF13563">
    <property type="entry name" value="2_5_RNA_ligase2"/>
    <property type="match status" value="1"/>
</dbReference>
<dbReference type="SUPFAM" id="SSF55144">
    <property type="entry name" value="LigT-like"/>
    <property type="match status" value="1"/>
</dbReference>
<evidence type="ECO:0008006" key="3">
    <source>
        <dbReference type="Google" id="ProtNLM"/>
    </source>
</evidence>
<name>L0G5U2_ECHVK</name>
<proteinExistence type="predicted"/>
<dbReference type="STRING" id="926556.Echvi_4003"/>
<accession>L0G5U2</accession>
<dbReference type="Gene3D" id="3.90.1140.10">
    <property type="entry name" value="Cyclic phosphodiesterase"/>
    <property type="match status" value="1"/>
</dbReference>
<dbReference type="EMBL" id="CP003346">
    <property type="protein sequence ID" value="AGA80210.1"/>
    <property type="molecule type" value="Genomic_DNA"/>
</dbReference>
<dbReference type="KEGG" id="evi:Echvi_4003"/>
<dbReference type="AlphaFoldDB" id="L0G5U2"/>
<dbReference type="PATRIC" id="fig|926556.3.peg.4212"/>
<evidence type="ECO:0000313" key="1">
    <source>
        <dbReference type="EMBL" id="AGA80210.1"/>
    </source>
</evidence>